<keyword evidence="2" id="KW-1185">Reference proteome</keyword>
<dbReference type="EMBL" id="CM042034">
    <property type="protein sequence ID" value="KAI3762299.1"/>
    <property type="molecule type" value="Genomic_DNA"/>
</dbReference>
<evidence type="ECO:0000313" key="2">
    <source>
        <dbReference type="Proteomes" id="UP001056120"/>
    </source>
</evidence>
<gene>
    <name evidence="1" type="ORF">L1987_52724</name>
</gene>
<dbReference type="Proteomes" id="UP001056120">
    <property type="component" value="Linkage Group LG17"/>
</dbReference>
<organism evidence="1 2">
    <name type="scientific">Smallanthus sonchifolius</name>
    <dbReference type="NCBI Taxonomy" id="185202"/>
    <lineage>
        <taxon>Eukaryota</taxon>
        <taxon>Viridiplantae</taxon>
        <taxon>Streptophyta</taxon>
        <taxon>Embryophyta</taxon>
        <taxon>Tracheophyta</taxon>
        <taxon>Spermatophyta</taxon>
        <taxon>Magnoliopsida</taxon>
        <taxon>eudicotyledons</taxon>
        <taxon>Gunneridae</taxon>
        <taxon>Pentapetalae</taxon>
        <taxon>asterids</taxon>
        <taxon>campanulids</taxon>
        <taxon>Asterales</taxon>
        <taxon>Asteraceae</taxon>
        <taxon>Asteroideae</taxon>
        <taxon>Heliantheae alliance</taxon>
        <taxon>Millerieae</taxon>
        <taxon>Smallanthus</taxon>
    </lineage>
</organism>
<comment type="caution">
    <text evidence="1">The sequence shown here is derived from an EMBL/GenBank/DDBJ whole genome shotgun (WGS) entry which is preliminary data.</text>
</comment>
<evidence type="ECO:0000313" key="1">
    <source>
        <dbReference type="EMBL" id="KAI3762299.1"/>
    </source>
</evidence>
<sequence>MAEAAILMTPVPDPSSRMRSRGLLLSRMRKATWYESIIEVLMFVDEKDLDHGAKIFIEKLELRPCRYNQGVVGEWNVVAVSSSSSDEERANRELGLVFVVGGGEEKRSSRVDFTHGLGVSVRSSRVDFTHGLGVSVMYLLV</sequence>
<proteinExistence type="predicted"/>
<protein>
    <submittedName>
        <fullName evidence="1">Uncharacterized protein</fullName>
    </submittedName>
</protein>
<reference evidence="1 2" key="2">
    <citation type="journal article" date="2022" name="Mol. Ecol. Resour.">
        <title>The genomes of chicory, endive, great burdock and yacon provide insights into Asteraceae paleo-polyploidization history and plant inulin production.</title>
        <authorList>
            <person name="Fan W."/>
            <person name="Wang S."/>
            <person name="Wang H."/>
            <person name="Wang A."/>
            <person name="Jiang F."/>
            <person name="Liu H."/>
            <person name="Zhao H."/>
            <person name="Xu D."/>
            <person name="Zhang Y."/>
        </authorList>
    </citation>
    <scope>NUCLEOTIDE SEQUENCE [LARGE SCALE GENOMIC DNA]</scope>
    <source>
        <strain evidence="2">cv. Yunnan</strain>
        <tissue evidence="1">Leaves</tissue>
    </source>
</reference>
<accession>A0ACB9ETL2</accession>
<reference evidence="2" key="1">
    <citation type="journal article" date="2022" name="Mol. Ecol. Resour.">
        <title>The genomes of chicory, endive, great burdock and yacon provide insights into Asteraceae palaeo-polyploidization history and plant inulin production.</title>
        <authorList>
            <person name="Fan W."/>
            <person name="Wang S."/>
            <person name="Wang H."/>
            <person name="Wang A."/>
            <person name="Jiang F."/>
            <person name="Liu H."/>
            <person name="Zhao H."/>
            <person name="Xu D."/>
            <person name="Zhang Y."/>
        </authorList>
    </citation>
    <scope>NUCLEOTIDE SEQUENCE [LARGE SCALE GENOMIC DNA]</scope>
    <source>
        <strain evidence="2">cv. Yunnan</strain>
    </source>
</reference>
<name>A0ACB9ETL2_9ASTR</name>